<comment type="caution">
    <text evidence="1">The sequence shown here is derived from an EMBL/GenBank/DDBJ whole genome shotgun (WGS) entry which is preliminary data.</text>
</comment>
<gene>
    <name evidence="1" type="primary">PO21_4</name>
    <name evidence="1" type="ORF">AVEN_32385_1</name>
</gene>
<dbReference type="OrthoDB" id="8197512at2759"/>
<dbReference type="AlphaFoldDB" id="A0A4Y2VJR4"/>
<organism evidence="1 2">
    <name type="scientific">Araneus ventricosus</name>
    <name type="common">Orbweaver spider</name>
    <name type="synonym">Epeira ventricosa</name>
    <dbReference type="NCBI Taxonomy" id="182803"/>
    <lineage>
        <taxon>Eukaryota</taxon>
        <taxon>Metazoa</taxon>
        <taxon>Ecdysozoa</taxon>
        <taxon>Arthropoda</taxon>
        <taxon>Chelicerata</taxon>
        <taxon>Arachnida</taxon>
        <taxon>Araneae</taxon>
        <taxon>Araneomorphae</taxon>
        <taxon>Entelegynae</taxon>
        <taxon>Araneoidea</taxon>
        <taxon>Araneidae</taxon>
        <taxon>Araneus</taxon>
    </lineage>
</organism>
<dbReference type="Proteomes" id="UP000499080">
    <property type="component" value="Unassembled WGS sequence"/>
</dbReference>
<evidence type="ECO:0000313" key="1">
    <source>
        <dbReference type="EMBL" id="GBO25539.1"/>
    </source>
</evidence>
<name>A0A4Y2VJR4_ARAVE</name>
<dbReference type="EMBL" id="BGPR01048530">
    <property type="protein sequence ID" value="GBO25539.1"/>
    <property type="molecule type" value="Genomic_DNA"/>
</dbReference>
<evidence type="ECO:0000313" key="2">
    <source>
        <dbReference type="Proteomes" id="UP000499080"/>
    </source>
</evidence>
<protein>
    <submittedName>
        <fullName evidence="1">Retrovirus-related Pol polyprotein from type-1 retrotransposable element R2</fullName>
    </submittedName>
</protein>
<proteinExistence type="predicted"/>
<sequence length="426" mass="48031">MIVVAESVRGMEEQLAIVSDFFRGFGLELNVKKCKSVLLRRTRDCMVVDTAAKWSVEDKEIPQVTPEETMKYLGVEFTPLKGPRVFDLEGRLRTMIERIGARGIGLKPDQRVALLCTYAVPRLLHQLKFCPVSGTTLDCLDRMIRMAVKDWVKLPPSATDGVLYAANRDGGLAIPKLKSILPEAKAKTLKRLSRSTFSVIPEVLAALTDEERISIWGDTRKRRGRKPWRTEEALGWEWLPTQGVGIQHFLGSNVSNSWLRRPPGVKASTWCRCLQSSFWPGNARATAGESGLNTNVGWVSLRPDLILHDGGGRAIVIDVAITYETEDPDVFEKAYEAKANKYRVLREYLANEGLGETATFHGFILCSRGAFPKCNERVLVDVGIRNWHFKAMLSRRALFMSCDMLRYLEDRPPGSWVSFYDMEANM</sequence>
<keyword evidence="2" id="KW-1185">Reference proteome</keyword>
<reference evidence="1 2" key="1">
    <citation type="journal article" date="2019" name="Sci. Rep.">
        <title>Orb-weaving spider Araneus ventricosus genome elucidates the spidroin gene catalogue.</title>
        <authorList>
            <person name="Kono N."/>
            <person name="Nakamura H."/>
            <person name="Ohtoshi R."/>
            <person name="Moran D.A.P."/>
            <person name="Shinohara A."/>
            <person name="Yoshida Y."/>
            <person name="Fujiwara M."/>
            <person name="Mori M."/>
            <person name="Tomita M."/>
            <person name="Arakawa K."/>
        </authorList>
    </citation>
    <scope>NUCLEOTIDE SEQUENCE [LARGE SCALE GENOMIC DNA]</scope>
</reference>
<accession>A0A4Y2VJR4</accession>